<protein>
    <submittedName>
        <fullName evidence="1">Uncharacterized protein</fullName>
    </submittedName>
</protein>
<sequence>MKKRSLISQREARELKRRVADLERQEDLRRNCYAQSYPGGMHIGALSVAIDDYVRVSVARRLKHAVVCTTENGVIQLYALPLGSAA</sequence>
<dbReference type="AlphaFoldDB" id="A0A5B9DYB2"/>
<accession>A0A5B9DYB2</accession>
<reference evidence="1 2" key="1">
    <citation type="submission" date="2019-08" db="EMBL/GenBank/DDBJ databases">
        <title>Complete genome sequence of Rhodanobacter glycinis strain T01E-68 isolated from tomato root.</title>
        <authorList>
            <person name="Weon H.-Y."/>
            <person name="Lee S.A."/>
        </authorList>
    </citation>
    <scope>NUCLEOTIDE SEQUENCE [LARGE SCALE GENOMIC DNA]</scope>
    <source>
        <strain evidence="1 2">T01E-68</strain>
    </source>
</reference>
<name>A0A5B9DYB2_9GAMM</name>
<proteinExistence type="predicted"/>
<gene>
    <name evidence="1" type="ORF">CS053_08565</name>
</gene>
<evidence type="ECO:0000313" key="1">
    <source>
        <dbReference type="EMBL" id="QEE24549.1"/>
    </source>
</evidence>
<dbReference type="EMBL" id="CP042807">
    <property type="protein sequence ID" value="QEE24549.1"/>
    <property type="molecule type" value="Genomic_DNA"/>
</dbReference>
<organism evidence="1 2">
    <name type="scientific">Rhodanobacter glycinis</name>
    <dbReference type="NCBI Taxonomy" id="582702"/>
    <lineage>
        <taxon>Bacteria</taxon>
        <taxon>Pseudomonadati</taxon>
        <taxon>Pseudomonadota</taxon>
        <taxon>Gammaproteobacteria</taxon>
        <taxon>Lysobacterales</taxon>
        <taxon>Rhodanobacteraceae</taxon>
        <taxon>Rhodanobacter</taxon>
    </lineage>
</organism>
<evidence type="ECO:0000313" key="2">
    <source>
        <dbReference type="Proteomes" id="UP000321807"/>
    </source>
</evidence>
<dbReference type="Proteomes" id="UP000321807">
    <property type="component" value="Chromosome"/>
</dbReference>
<dbReference type="RefSeq" id="WP_147627141.1">
    <property type="nucleotide sequence ID" value="NZ_CP042807.1"/>
</dbReference>
<dbReference type="KEGG" id="rgl:CS053_08565"/>